<dbReference type="PROSITE" id="PS00478">
    <property type="entry name" value="LIM_DOMAIN_1"/>
    <property type="match status" value="1"/>
</dbReference>
<accession>A0A9P7G176</accession>
<dbReference type="SMART" id="SM00132">
    <property type="entry name" value="LIM"/>
    <property type="match status" value="2"/>
</dbReference>
<keyword evidence="1 3" id="KW-0479">Metal-binding</keyword>
<dbReference type="InterPro" id="IPR001781">
    <property type="entry name" value="Znf_LIM"/>
</dbReference>
<dbReference type="CDD" id="cd09397">
    <property type="entry name" value="LIM1_UF1"/>
    <property type="match status" value="1"/>
</dbReference>
<evidence type="ECO:0000313" key="7">
    <source>
        <dbReference type="Proteomes" id="UP000717328"/>
    </source>
</evidence>
<evidence type="ECO:0000259" key="5">
    <source>
        <dbReference type="PROSITE" id="PS50023"/>
    </source>
</evidence>
<evidence type="ECO:0000313" key="6">
    <source>
        <dbReference type="EMBL" id="KAG5638965.1"/>
    </source>
</evidence>
<feature type="compositionally biased region" description="Polar residues" evidence="4">
    <location>
        <begin position="186"/>
        <end position="212"/>
    </location>
</feature>
<dbReference type="SUPFAM" id="SSF57716">
    <property type="entry name" value="Glucocorticoid receptor-like (DNA-binding domain)"/>
    <property type="match status" value="2"/>
</dbReference>
<feature type="compositionally biased region" description="Low complexity" evidence="4">
    <location>
        <begin position="309"/>
        <end position="350"/>
    </location>
</feature>
<feature type="compositionally biased region" description="Polar residues" evidence="4">
    <location>
        <begin position="289"/>
        <end position="299"/>
    </location>
</feature>
<reference evidence="6" key="1">
    <citation type="submission" date="2021-02" db="EMBL/GenBank/DDBJ databases">
        <authorList>
            <person name="Nieuwenhuis M."/>
            <person name="Van De Peppel L.J.J."/>
        </authorList>
    </citation>
    <scope>NUCLEOTIDE SEQUENCE</scope>
    <source>
        <strain evidence="6">D49</strain>
    </source>
</reference>
<keyword evidence="7" id="KW-1185">Reference proteome</keyword>
<feature type="domain" description="LIM zinc-binding" evidence="5">
    <location>
        <begin position="618"/>
        <end position="681"/>
    </location>
</feature>
<evidence type="ECO:0000256" key="1">
    <source>
        <dbReference type="ARBA" id="ARBA00022723"/>
    </source>
</evidence>
<protein>
    <recommendedName>
        <fullName evidence="5">LIM zinc-binding domain-containing protein</fullName>
    </recommendedName>
</protein>
<comment type="caution">
    <text evidence="6">The sequence shown here is derived from an EMBL/GenBank/DDBJ whole genome shotgun (WGS) entry which is preliminary data.</text>
</comment>
<dbReference type="PANTHER" id="PTHR24216">
    <property type="entry name" value="PAXILLIN-RELATED"/>
    <property type="match status" value="1"/>
</dbReference>
<feature type="compositionally biased region" description="Low complexity" evidence="4">
    <location>
        <begin position="480"/>
        <end position="499"/>
    </location>
</feature>
<feature type="compositionally biased region" description="Low complexity" evidence="4">
    <location>
        <begin position="537"/>
        <end position="550"/>
    </location>
</feature>
<keyword evidence="3" id="KW-0440">LIM domain</keyword>
<feature type="compositionally biased region" description="Low complexity" evidence="4">
    <location>
        <begin position="1"/>
        <end position="12"/>
    </location>
</feature>
<dbReference type="Pfam" id="PF00412">
    <property type="entry name" value="LIM"/>
    <property type="match status" value="2"/>
</dbReference>
<dbReference type="GO" id="GO:0046872">
    <property type="term" value="F:metal ion binding"/>
    <property type="evidence" value="ECO:0007669"/>
    <property type="project" value="UniProtKB-KW"/>
</dbReference>
<evidence type="ECO:0000256" key="3">
    <source>
        <dbReference type="PROSITE-ProRule" id="PRU00125"/>
    </source>
</evidence>
<dbReference type="EMBL" id="JABCKI010005736">
    <property type="protein sequence ID" value="KAG5638965.1"/>
    <property type="molecule type" value="Genomic_DNA"/>
</dbReference>
<keyword evidence="2 3" id="KW-0862">Zinc</keyword>
<feature type="region of interest" description="Disordered" evidence="4">
    <location>
        <begin position="1"/>
        <end position="133"/>
    </location>
</feature>
<dbReference type="CDD" id="cd08368">
    <property type="entry name" value="LIM"/>
    <property type="match status" value="1"/>
</dbReference>
<dbReference type="OrthoDB" id="1112565at2759"/>
<sequence length="779" mass="82294">MRNSAASAASLSFQSRPSPLARTAPERADTVPLVGGPRFGPSSPPQISTSALRTRPPAPADFRPRTDSNTGSAPPGFPGALSPAILRPSFSASPRDPNPQYNNIRPPPPRDQVLPQPREPMAMPPLNFSGPLMVPQVSEKDIDTKIGGEAGMAGVGRRGFAAAARAAMLAVSADRTFQQRRDNAPYLNTNFLPNNNDTPPLSAGSGYSSHSPGISPYPQSPVAPQAPPSPEHHPGPASQPSFEGSQTLDKPGLPSSPISPRLPFFEQLKNQLPGVAATNPALPYPTNTPEPFGSPSTAKPLSLPRPRESTASSASSYSQGLERSPSMSTTTSRRNTETPRPASPASDSSSEYGGLAYADSSDYEDEDGETRSELNNPHPEGKDNSPPPLALTASILRSGSIASVNHVRFPSTSGSDVTSVTIGVGHKRDTSVSSLTSVSSAGGEARKSNSAAVAQALGLSQVPPSAYGRLGGPGVGGGRSSRSGSGSSSGRSAYSRGAGSLSGTGMGAMEKEMKTLLEEVGAGAALEKSNSTGKQRSFSGSIGSSSESGSNIPLSAVDPPAKEGVTLPEVKPLKDKKQRVKKPKVCLKCNITIQDGRWVQVDNGGVLCEKCWKNMYLPKCRRCTLPIEKQAVSSADGQLKGKYHRECFNCATCHKPFPDKSFYVFDGKPLCAYHYHEANDSLCSAARCGQPIEGPCAVSHNGDRYHPEHMTCEYPGNAACNERLDEYWEVDGRMLCERHAHASKVAGSDDEEAEEEWVQSSRALKRVTRFIDLGDAGLR</sequence>
<dbReference type="AlphaFoldDB" id="A0A9P7G176"/>
<dbReference type="Proteomes" id="UP000717328">
    <property type="component" value="Unassembled WGS sequence"/>
</dbReference>
<dbReference type="PROSITE" id="PS50023">
    <property type="entry name" value="LIM_DOMAIN_2"/>
    <property type="match status" value="1"/>
</dbReference>
<dbReference type="GO" id="GO:0030695">
    <property type="term" value="F:GTPase regulator activity"/>
    <property type="evidence" value="ECO:0007669"/>
    <property type="project" value="UniProtKB-ARBA"/>
</dbReference>
<feature type="compositionally biased region" description="Pro residues" evidence="4">
    <location>
        <begin position="218"/>
        <end position="229"/>
    </location>
</feature>
<organism evidence="6 7">
    <name type="scientific">Sphagnurus paluster</name>
    <dbReference type="NCBI Taxonomy" id="117069"/>
    <lineage>
        <taxon>Eukaryota</taxon>
        <taxon>Fungi</taxon>
        <taxon>Dikarya</taxon>
        <taxon>Basidiomycota</taxon>
        <taxon>Agaricomycotina</taxon>
        <taxon>Agaricomycetes</taxon>
        <taxon>Agaricomycetidae</taxon>
        <taxon>Agaricales</taxon>
        <taxon>Tricholomatineae</taxon>
        <taxon>Lyophyllaceae</taxon>
        <taxon>Sphagnurus</taxon>
    </lineage>
</organism>
<feature type="compositionally biased region" description="Gly residues" evidence="4">
    <location>
        <begin position="469"/>
        <end position="479"/>
    </location>
</feature>
<name>A0A9P7G176_9AGAR</name>
<dbReference type="Gene3D" id="2.10.110.10">
    <property type="entry name" value="Cysteine Rich Protein"/>
    <property type="match status" value="2"/>
</dbReference>
<feature type="region of interest" description="Disordered" evidence="4">
    <location>
        <begin position="525"/>
        <end position="576"/>
    </location>
</feature>
<feature type="region of interest" description="Disordered" evidence="4">
    <location>
        <begin position="462"/>
        <end position="506"/>
    </location>
</feature>
<dbReference type="PANTHER" id="PTHR24216:SF8">
    <property type="entry name" value="PAXILLIN, ISOFORM F"/>
    <property type="match status" value="1"/>
</dbReference>
<gene>
    <name evidence="6" type="ORF">H0H81_008185</name>
</gene>
<evidence type="ECO:0000256" key="2">
    <source>
        <dbReference type="ARBA" id="ARBA00022833"/>
    </source>
</evidence>
<evidence type="ECO:0000256" key="4">
    <source>
        <dbReference type="SAM" id="MobiDB-lite"/>
    </source>
</evidence>
<feature type="region of interest" description="Disordered" evidence="4">
    <location>
        <begin position="185"/>
        <end position="391"/>
    </location>
</feature>
<reference evidence="6" key="2">
    <citation type="submission" date="2021-10" db="EMBL/GenBank/DDBJ databases">
        <title>Phylogenomics reveals ancestral predisposition of the termite-cultivated fungus Termitomyces towards a domesticated lifestyle.</title>
        <authorList>
            <person name="Auxier B."/>
            <person name="Grum-Grzhimaylo A."/>
            <person name="Cardenas M.E."/>
            <person name="Lodge J.D."/>
            <person name="Laessoe T."/>
            <person name="Pedersen O."/>
            <person name="Smith M.E."/>
            <person name="Kuyper T.W."/>
            <person name="Franco-Molano E.A."/>
            <person name="Baroni T.J."/>
            <person name="Aanen D.K."/>
        </authorList>
    </citation>
    <scope>NUCLEOTIDE SEQUENCE</scope>
    <source>
        <strain evidence="6">D49</strain>
    </source>
</reference>
<proteinExistence type="predicted"/>
<feature type="compositionally biased region" description="Polar residues" evidence="4">
    <location>
        <begin position="238"/>
        <end position="248"/>
    </location>
</feature>